<dbReference type="Proteomes" id="UP000014680">
    <property type="component" value="Unassembled WGS sequence"/>
</dbReference>
<evidence type="ECO:0000313" key="1">
    <source>
        <dbReference type="EMBL" id="ELP88420.1"/>
    </source>
</evidence>
<dbReference type="AlphaFoldDB" id="A0A0A1U6A6"/>
<organism evidence="1 2">
    <name type="scientific">Entamoeba invadens IP1</name>
    <dbReference type="NCBI Taxonomy" id="370355"/>
    <lineage>
        <taxon>Eukaryota</taxon>
        <taxon>Amoebozoa</taxon>
        <taxon>Evosea</taxon>
        <taxon>Archamoebae</taxon>
        <taxon>Mastigamoebida</taxon>
        <taxon>Entamoebidae</taxon>
        <taxon>Entamoeba</taxon>
    </lineage>
</organism>
<dbReference type="OrthoDB" id="26618at2759"/>
<keyword evidence="2" id="KW-1185">Reference proteome</keyword>
<dbReference type="VEuPathDB" id="AmoebaDB:EIN_229430"/>
<evidence type="ECO:0000313" key="2">
    <source>
        <dbReference type="Proteomes" id="UP000014680"/>
    </source>
</evidence>
<gene>
    <name evidence="1" type="ORF">EIN_229430</name>
</gene>
<feature type="non-terminal residue" evidence="1">
    <location>
        <position position="506"/>
    </location>
</feature>
<accession>A0A0A1U6A6</accession>
<dbReference type="OMA" id="NWTNEYK"/>
<dbReference type="GeneID" id="14887187"/>
<protein>
    <submittedName>
        <fullName evidence="1">Uncharacterized protein</fullName>
    </submittedName>
</protein>
<dbReference type="EMBL" id="KB206756">
    <property type="protein sequence ID" value="ELP88420.1"/>
    <property type="molecule type" value="Genomic_DNA"/>
</dbReference>
<dbReference type="RefSeq" id="XP_004255191.1">
    <property type="nucleotide sequence ID" value="XM_004255143.1"/>
</dbReference>
<sequence>MQNVFHTSTFTPLLSSSSRGNLGVGGSNICYISDPDTNYLINLEMPLHENVDIGMPTRSNATFVIPGNDYKTVTNNVTSMNWSKNDYRPNKESLLVCWNCQTLVMYTEQKNMTTPTELWKIEKNVSELLHDKLENIWSDEDKNNETNHEEDSDTLIKRGYELFIINAVFTENNNAIVLTPNSLFHINLFSDEVTLVELENDSKNVVTYPQDGKLFCIVGNIFGQLDVYCFQDGNFTTKRTKILDKDFCLPNSLVIIQNKLFVLKSTFMYIVDLTNYDVVERLCVGLVSSLLKSSDGNILLHDYNNTVRVFDVGKHTIDFVCENAVAVTESCGCVSVLIPQQNVLNHSIYPNHLLMRFKNIQHQQSGVFERHCINEMEVMWDKMKTLTTQFRSNGTLLERDDTQKKIIELRREISFFILMKLFAILFEEKIEFQNIPKELQEMVLNYESYIGHFECPVYYQQYLVESKGICPLCKKPSELHSGISVCELNHQFDICSNTKQTVLYPY</sequence>
<proteinExistence type="predicted"/>
<name>A0A0A1U6A6_ENTIV</name>
<reference evidence="1 2" key="1">
    <citation type="submission" date="2012-10" db="EMBL/GenBank/DDBJ databases">
        <authorList>
            <person name="Zafar N."/>
            <person name="Inman J."/>
            <person name="Hall N."/>
            <person name="Lorenzi H."/>
            <person name="Caler E."/>
        </authorList>
    </citation>
    <scope>NUCLEOTIDE SEQUENCE [LARGE SCALE GENOMIC DNA]</scope>
    <source>
        <strain evidence="1 2">IP1</strain>
    </source>
</reference>
<dbReference type="KEGG" id="eiv:EIN_229430"/>